<evidence type="ECO:0000259" key="2">
    <source>
        <dbReference type="Pfam" id="PF14461"/>
    </source>
</evidence>
<evidence type="ECO:0000313" key="3">
    <source>
        <dbReference type="EMBL" id="MBO0356201.1"/>
    </source>
</evidence>
<reference evidence="3 4" key="1">
    <citation type="submission" date="2021-03" db="EMBL/GenBank/DDBJ databases">
        <title>Muricauda lutimaris sp. nov. and Muricauda ruestringensis sp. nov, two marine members of the Flavobacteriaceae isolated from deep sea sediments of Western Pacific.</title>
        <authorList>
            <person name="Zhao S."/>
            <person name="Liu R."/>
        </authorList>
    </citation>
    <scope>NUCLEOTIDE SEQUENCE [LARGE SCALE GENOMIC DNA]</scope>
    <source>
        <strain evidence="3 4">BC31-1-A7</strain>
    </source>
</reference>
<dbReference type="GO" id="GO:0016779">
    <property type="term" value="F:nucleotidyltransferase activity"/>
    <property type="evidence" value="ECO:0007669"/>
    <property type="project" value="UniProtKB-KW"/>
</dbReference>
<dbReference type="InterPro" id="IPR032701">
    <property type="entry name" value="Prok-E2_B_dom"/>
</dbReference>
<accession>A0ABS3GBH0</accession>
<proteinExistence type="predicted"/>
<sequence length="598" mass="69589">MSDCFEQIRKDAYTKLASISDDEITVLDNPKDANFLESGDYCEVWEVKTGLYDNVKSVWIIDELTMYIALSSLFPLEPAKIYYDKNDFEKLGYIPHSSFLRNDVCVYDEFVIVDQSNPTGILIDQLSKAKKTLIEGLKGENFEDFEDEFVAYWNTSGNHKDKLLSESIYSVIGKEPKNYNSLHLLTYSIKSSKKDKTLAGILYNKEEDLIQPYQQYFESQDYSTKEYEVFFVKDETRLTRPPFTISCFESLEFIKEENQKNFKDYFNKSPVRILVFGKTINDEKKYFGWSYPDIDFKIKGFRQSKLTPYNITFNKGLPGHKKNVKRFSSDSLSEQRLIRRTASEVQTPKNYKFLVAGIGSVGSNLVGLLNNLNNPEFALIDNDKLSSENIKRHLLGFHYLNQNKALALKTYLKHKLPSQKIQFSESSIFDFYNQNKRKVNAQDYMFLCLGKLNLEKWFITELQKGELKKPVFILWVEPYLIGAQLLYLHPENLPKLDDLFSDIYKYRFSIISPEEYEKKRDLFMLKESGCQATYSPYSSAHLSLFLSAAYLKIVEVIENSNNQSLFYSWIGDIDIAKKLNVTLAKDSYEKYSLINNTL</sequence>
<dbReference type="Pfam" id="PF14461">
    <property type="entry name" value="Prok-E2_B"/>
    <property type="match status" value="1"/>
</dbReference>
<dbReference type="InterPro" id="IPR000594">
    <property type="entry name" value="ThiF_NAD_FAD-bd"/>
</dbReference>
<gene>
    <name evidence="3" type="ORF">J0656_19445</name>
</gene>
<feature type="domain" description="Prokaryotic E2 family B" evidence="2">
    <location>
        <begin position="65"/>
        <end position="158"/>
    </location>
</feature>
<keyword evidence="3" id="KW-0808">Transferase</keyword>
<evidence type="ECO:0000259" key="1">
    <source>
        <dbReference type="Pfam" id="PF00899"/>
    </source>
</evidence>
<dbReference type="InterPro" id="IPR035985">
    <property type="entry name" value="Ubiquitin-activating_enz"/>
</dbReference>
<feature type="domain" description="THIF-type NAD/FAD binding fold" evidence="1">
    <location>
        <begin position="346"/>
        <end position="451"/>
    </location>
</feature>
<dbReference type="RefSeq" id="WP_207036890.1">
    <property type="nucleotide sequence ID" value="NZ_JAFLNL010000018.1"/>
</dbReference>
<keyword evidence="4" id="KW-1185">Reference proteome</keyword>
<keyword evidence="3" id="KW-0548">Nucleotidyltransferase</keyword>
<dbReference type="Gene3D" id="3.40.50.720">
    <property type="entry name" value="NAD(P)-binding Rossmann-like Domain"/>
    <property type="match status" value="1"/>
</dbReference>
<dbReference type="Proteomes" id="UP000664044">
    <property type="component" value="Unassembled WGS sequence"/>
</dbReference>
<dbReference type="Pfam" id="PF00899">
    <property type="entry name" value="ThiF"/>
    <property type="match status" value="1"/>
</dbReference>
<name>A0ABS3GBH0_9FLAO</name>
<dbReference type="SUPFAM" id="SSF69572">
    <property type="entry name" value="Activating enzymes of the ubiquitin-like proteins"/>
    <property type="match status" value="1"/>
</dbReference>
<organism evidence="3 4">
    <name type="scientific">Flagellimonas aurea</name>
    <dbReference type="NCBI Taxonomy" id="2915619"/>
    <lineage>
        <taxon>Bacteria</taxon>
        <taxon>Pseudomonadati</taxon>
        <taxon>Bacteroidota</taxon>
        <taxon>Flavobacteriia</taxon>
        <taxon>Flavobacteriales</taxon>
        <taxon>Flavobacteriaceae</taxon>
        <taxon>Flagellimonas</taxon>
    </lineage>
</organism>
<dbReference type="EMBL" id="JAFLNL010000018">
    <property type="protein sequence ID" value="MBO0356201.1"/>
    <property type="molecule type" value="Genomic_DNA"/>
</dbReference>
<evidence type="ECO:0000313" key="4">
    <source>
        <dbReference type="Proteomes" id="UP000664044"/>
    </source>
</evidence>
<protein>
    <submittedName>
        <fullName evidence="3">ThiF family adenylyltransferase</fullName>
    </submittedName>
</protein>
<comment type="caution">
    <text evidence="3">The sequence shown here is derived from an EMBL/GenBank/DDBJ whole genome shotgun (WGS) entry which is preliminary data.</text>
</comment>